<proteinExistence type="predicted"/>
<dbReference type="EMBL" id="LDJI01000002">
    <property type="protein sequence ID" value="KRG66386.1"/>
    <property type="molecule type" value="Genomic_DNA"/>
</dbReference>
<dbReference type="PATRIC" id="fig|405444.3.peg.1164"/>
<name>A0A0R0CJH7_9GAMM</name>
<gene>
    <name evidence="1" type="ORF">ABB26_00560</name>
</gene>
<dbReference type="OrthoDB" id="6232704at2"/>
<organism evidence="1 2">
    <name type="scientific">Stenotrophomonas humi</name>
    <dbReference type="NCBI Taxonomy" id="405444"/>
    <lineage>
        <taxon>Bacteria</taxon>
        <taxon>Pseudomonadati</taxon>
        <taxon>Pseudomonadota</taxon>
        <taxon>Gammaproteobacteria</taxon>
        <taxon>Lysobacterales</taxon>
        <taxon>Lysobacteraceae</taxon>
        <taxon>Stenotrophomonas</taxon>
    </lineage>
</organism>
<evidence type="ECO:0000313" key="1">
    <source>
        <dbReference type="EMBL" id="KRG66386.1"/>
    </source>
</evidence>
<dbReference type="AlphaFoldDB" id="A0A0R0CJH7"/>
<comment type="caution">
    <text evidence="1">The sequence shown here is derived from an EMBL/GenBank/DDBJ whole genome shotgun (WGS) entry which is preliminary data.</text>
</comment>
<sequence>MDRSRFSPPRKQRGISTLLIVLMVGLAVSVTVAATIYSLRGTQSQQLTTHSATAAQAAAWRGVEALRLYLLQVEKTVWPGWVGDDAKQVSGLGALGVRSAVVSSVRTAGGGLYQVTARVTGEAGVGSALTTATVEVVYDVAPGSGTPGTPEVCHSLPNAPMVFNGNLNYSGGSLEVVNPVDYENVVVAGDLTIGGGSSARISGCVKGNVSLSGGGITNNGHLHSEGNITINGMGNPSGTTLWGRNVTIGNGVGGGNYTAIKAGAYSAVVYSGGRAIGTAEVGGKLVAATVTGGIPWTKGNVVPFNTGRVVITLNDQSRFLLDLSKVAIDANSGAVSGAAVSARLRDDKDKGPDDASLPDALIFTSVSVAGGNAGLYTLSVGQLWGQKVSVQGWSGSYSTLWAGGDIDMVSGTIGNLVGGGNMTVRDVRVTGNGRLAGSLNTPLANVLSAQAGTSPGLPGIPWCDARVKSVDAENYKGMANYVFESVNGLPQLTIQQVKRADGSSIDGVYPLRNPSASQLQVLQELMTCTNGNAQGCLGMRQGNGSWLLDGVRKMPAGVLWFDAAVTVSGTTVDLLNTVVNKGGDVTLDSSGHRDLVAPNFAGASKVCGGAFYPSNLCASRSAFVTWEGTDSQGKPVTYTGLPIGNTAIIAEEGAAMAGWTIRGSVLLGKQLATSGAVVTIHGSLTVGSNQRADTTITAGGISLEVPNGSGLNLLPVCGGGSSGIPSAPASASVLWSRYL</sequence>
<dbReference type="Proteomes" id="UP000050864">
    <property type="component" value="Unassembled WGS sequence"/>
</dbReference>
<reference evidence="1 2" key="1">
    <citation type="submission" date="2015-05" db="EMBL/GenBank/DDBJ databases">
        <title>Genome sequencing and analysis of members of genus Stenotrophomonas.</title>
        <authorList>
            <person name="Patil P.P."/>
            <person name="Midha S."/>
            <person name="Patil P.B."/>
        </authorList>
    </citation>
    <scope>NUCLEOTIDE SEQUENCE [LARGE SCALE GENOMIC DNA]</scope>
    <source>
        <strain evidence="1 2">DSM 18929</strain>
    </source>
</reference>
<keyword evidence="2" id="KW-1185">Reference proteome</keyword>
<dbReference type="RefSeq" id="WP_152982491.1">
    <property type="nucleotide sequence ID" value="NZ_LDJI01000002.1"/>
</dbReference>
<protein>
    <submittedName>
        <fullName evidence="1">Uncharacterized protein</fullName>
    </submittedName>
</protein>
<accession>A0A0R0CJH7</accession>
<evidence type="ECO:0000313" key="2">
    <source>
        <dbReference type="Proteomes" id="UP000050864"/>
    </source>
</evidence>